<proteinExistence type="predicted"/>
<evidence type="ECO:0000313" key="3">
    <source>
        <dbReference type="Proteomes" id="UP000279962"/>
    </source>
</evidence>
<organism evidence="1 3">
    <name type="scientific">Acinetobacter wuhouensis</name>
    <dbReference type="NCBI Taxonomy" id="1879050"/>
    <lineage>
        <taxon>Bacteria</taxon>
        <taxon>Pseudomonadati</taxon>
        <taxon>Pseudomonadota</taxon>
        <taxon>Gammaproteobacteria</taxon>
        <taxon>Moraxellales</taxon>
        <taxon>Moraxellaceae</taxon>
        <taxon>Acinetobacter</taxon>
    </lineage>
</organism>
<gene>
    <name evidence="1" type="ORF">CDG68_16465</name>
    <name evidence="2" type="ORF">EXU28_10790</name>
</gene>
<evidence type="ECO:0000313" key="1">
    <source>
        <dbReference type="EMBL" id="AYO55151.1"/>
    </source>
</evidence>
<name>A0A3G2T510_9GAMM</name>
<dbReference type="AlphaFoldDB" id="A0A3G2T510"/>
<evidence type="ECO:0000313" key="4">
    <source>
        <dbReference type="Proteomes" id="UP000293863"/>
    </source>
</evidence>
<sequence length="347" mass="40696">MNVNNSLPPSSFAQEFAQALLLEQVRFIKQQLLDQNNPQYIRNFISQSYQNADKILLKDVIQLEQLQSVVQKYAFELNLGADILEFIGVAAQKIHREAIHSHTIFNDLLSDEAFELWLFKILELEQLKDYIQENLQHNPQIQQVSLQLANQILESNTPWLNQLRQYTVKQNKLSSKVISFIQDQQQNIELKLEHQLAHAIRKQLSQIILLPNEDLADIATHIWSEIKQRTLKETFSQVQSIDFEEFFILVYESWKELRQTEFMQQVILNIVEAFYEYFSAYSLQELLHSVGLDENDLFAEADRFVPHCLGALDQHQLLDDIIKSLIAPFYLDTQTQRFIENYLAEKA</sequence>
<keyword evidence="4" id="KW-1185">Reference proteome</keyword>
<reference evidence="1 3" key="1">
    <citation type="submission" date="2018-10" db="EMBL/GenBank/DDBJ databases">
        <title>The complete genome of Acinetobacter wuhouensis strain WCHAW010062.</title>
        <authorList>
            <person name="Hu Y."/>
            <person name="Long H."/>
            <person name="Feng Y."/>
            <person name="Zong Z."/>
        </authorList>
    </citation>
    <scope>NUCLEOTIDE SEQUENCE [LARGE SCALE GENOMIC DNA]</scope>
    <source>
        <strain evidence="1 3">WCHAW010062</strain>
    </source>
</reference>
<dbReference type="EMBL" id="SGSQ01000015">
    <property type="protein sequence ID" value="RZG45967.1"/>
    <property type="molecule type" value="Genomic_DNA"/>
</dbReference>
<protein>
    <submittedName>
        <fullName evidence="1">Uncharacterized protein</fullName>
    </submittedName>
</protein>
<dbReference type="Proteomes" id="UP000279962">
    <property type="component" value="Chromosome"/>
</dbReference>
<dbReference type="RefSeq" id="WP_087552506.1">
    <property type="nucleotide sequence ID" value="NZ_CP033133.1"/>
</dbReference>
<reference evidence="2 4" key="2">
    <citation type="submission" date="2019-02" db="EMBL/GenBank/DDBJ databases">
        <title>The Batch Genome Submission of Acinetobacter spp. strains.</title>
        <authorList>
            <person name="Qin J."/>
            <person name="Hu Y."/>
            <person name="Ye H."/>
            <person name="Wei L."/>
            <person name="Feng Y."/>
            <person name="Zong Z."/>
        </authorList>
    </citation>
    <scope>NUCLEOTIDE SEQUENCE [LARGE SCALE GENOMIC DNA]</scope>
    <source>
        <strain evidence="2 4">WCHAW060049</strain>
    </source>
</reference>
<dbReference type="Proteomes" id="UP000293863">
    <property type="component" value="Unassembled WGS sequence"/>
</dbReference>
<dbReference type="EMBL" id="CP033133">
    <property type="protein sequence ID" value="AYO55151.1"/>
    <property type="molecule type" value="Genomic_DNA"/>
</dbReference>
<accession>A0A3G2T510</accession>
<evidence type="ECO:0000313" key="2">
    <source>
        <dbReference type="EMBL" id="RZG45967.1"/>
    </source>
</evidence>